<name>A0A0A9XZ05_LYGHE</name>
<evidence type="ECO:0000313" key="1">
    <source>
        <dbReference type="EMBL" id="JAG24591.1"/>
    </source>
</evidence>
<gene>
    <name evidence="1" type="primary">KPNB1</name>
    <name evidence="1" type="ORF">CM83_49142</name>
    <name evidence="2" type="ORF">g.11299</name>
</gene>
<organism evidence="1">
    <name type="scientific">Lygus hesperus</name>
    <name type="common">Western plant bug</name>
    <dbReference type="NCBI Taxonomy" id="30085"/>
    <lineage>
        <taxon>Eukaryota</taxon>
        <taxon>Metazoa</taxon>
        <taxon>Ecdysozoa</taxon>
        <taxon>Arthropoda</taxon>
        <taxon>Hexapoda</taxon>
        <taxon>Insecta</taxon>
        <taxon>Pterygota</taxon>
        <taxon>Neoptera</taxon>
        <taxon>Paraneoptera</taxon>
        <taxon>Hemiptera</taxon>
        <taxon>Heteroptera</taxon>
        <taxon>Panheteroptera</taxon>
        <taxon>Cimicomorpha</taxon>
        <taxon>Miridae</taxon>
        <taxon>Mirini</taxon>
        <taxon>Lygus</taxon>
    </lineage>
</organism>
<evidence type="ECO:0000313" key="2">
    <source>
        <dbReference type="EMBL" id="JAQ07973.1"/>
    </source>
</evidence>
<dbReference type="SUPFAM" id="SSF48371">
    <property type="entry name" value="ARM repeat"/>
    <property type="match status" value="1"/>
</dbReference>
<dbReference type="InterPro" id="IPR011989">
    <property type="entry name" value="ARM-like"/>
</dbReference>
<dbReference type="EMBL" id="GDHC01010656">
    <property type="protein sequence ID" value="JAQ07973.1"/>
    <property type="molecule type" value="Transcribed_RNA"/>
</dbReference>
<protein>
    <submittedName>
        <fullName evidence="1">Importin subunit beta-1</fullName>
    </submittedName>
</protein>
<dbReference type="AlphaFoldDB" id="A0A0A9XZ05"/>
<sequence>MAFGCLLGSPQGDAREALQDTVAQAVPGLLKYVHDTNIDVADTSGWVLAVVCEHYVDVFLKQPAMLQQLMNAVGPMIGSGAVANAEEHAVRMAKRGAAIVYNLALSYDMDDEEDINGTAAVAVNGGFEGASGTGASKGTTSGISGKKGINSVRDNELSPYYGDLVSVLLRAIDYSPCT</sequence>
<reference evidence="1" key="2">
    <citation type="submission" date="2014-07" db="EMBL/GenBank/DDBJ databases">
        <authorList>
            <person name="Hull J."/>
        </authorList>
    </citation>
    <scope>NUCLEOTIDE SEQUENCE</scope>
</reference>
<proteinExistence type="predicted"/>
<dbReference type="Gene3D" id="1.25.10.10">
    <property type="entry name" value="Leucine-rich Repeat Variant"/>
    <property type="match status" value="1"/>
</dbReference>
<reference evidence="2" key="3">
    <citation type="journal article" date="2016" name="Gigascience">
        <title>De novo construction of an expanded transcriptome assembly for the western tarnished plant bug, Lygus hesperus.</title>
        <authorList>
            <person name="Tassone E.E."/>
            <person name="Geib S.M."/>
            <person name="Hall B."/>
            <person name="Fabrick J.A."/>
            <person name="Brent C.S."/>
            <person name="Hull J.J."/>
        </authorList>
    </citation>
    <scope>NUCLEOTIDE SEQUENCE</scope>
</reference>
<reference evidence="1" key="1">
    <citation type="journal article" date="2014" name="PLoS ONE">
        <title>Transcriptome-Based Identification of ABC Transporters in the Western Tarnished Plant Bug Lygus hesperus.</title>
        <authorList>
            <person name="Hull J.J."/>
            <person name="Chaney K."/>
            <person name="Geib S.M."/>
            <person name="Fabrick J.A."/>
            <person name="Brent C.S."/>
            <person name="Walsh D."/>
            <person name="Lavine L.C."/>
        </authorList>
    </citation>
    <scope>NUCLEOTIDE SEQUENCE</scope>
</reference>
<accession>A0A0A9XZ05</accession>
<dbReference type="EMBL" id="GBHO01019013">
    <property type="protein sequence ID" value="JAG24591.1"/>
    <property type="molecule type" value="Transcribed_RNA"/>
</dbReference>
<dbReference type="InterPro" id="IPR016024">
    <property type="entry name" value="ARM-type_fold"/>
</dbReference>